<feature type="region of interest" description="Disordered" evidence="1">
    <location>
        <begin position="1"/>
        <end position="21"/>
    </location>
</feature>
<gene>
    <name evidence="4" type="ORF">GCM10009021_06610</name>
</gene>
<protein>
    <recommendedName>
        <fullName evidence="3">DUF7847 domain-containing protein</fullName>
    </recommendedName>
</protein>
<dbReference type="Pfam" id="PF25231">
    <property type="entry name" value="DUF7847"/>
    <property type="match status" value="1"/>
</dbReference>
<evidence type="ECO:0000256" key="1">
    <source>
        <dbReference type="SAM" id="MobiDB-lite"/>
    </source>
</evidence>
<dbReference type="InterPro" id="IPR057169">
    <property type="entry name" value="DUF7847"/>
</dbReference>
<accession>A0A830G8Y9</accession>
<feature type="transmembrane region" description="Helical" evidence="2">
    <location>
        <begin position="221"/>
        <end position="254"/>
    </location>
</feature>
<evidence type="ECO:0000313" key="5">
    <source>
        <dbReference type="Proteomes" id="UP000608850"/>
    </source>
</evidence>
<evidence type="ECO:0000313" key="4">
    <source>
        <dbReference type="EMBL" id="GGN09696.1"/>
    </source>
</evidence>
<feature type="domain" description="DUF7847" evidence="3">
    <location>
        <begin position="51"/>
        <end position="284"/>
    </location>
</feature>
<dbReference type="Proteomes" id="UP000608850">
    <property type="component" value="Unassembled WGS sequence"/>
</dbReference>
<comment type="caution">
    <text evidence="4">The sequence shown here is derived from an EMBL/GenBank/DDBJ whole genome shotgun (WGS) entry which is preliminary data.</text>
</comment>
<dbReference type="AlphaFoldDB" id="A0A830G8Y9"/>
<keyword evidence="2" id="KW-0812">Transmembrane</keyword>
<name>A0A830G8Y9_9EURY</name>
<feature type="transmembrane region" description="Helical" evidence="2">
    <location>
        <begin position="111"/>
        <end position="135"/>
    </location>
</feature>
<feature type="transmembrane region" description="Helical" evidence="2">
    <location>
        <begin position="181"/>
        <end position="200"/>
    </location>
</feature>
<keyword evidence="2" id="KW-1133">Transmembrane helix</keyword>
<keyword evidence="5" id="KW-1185">Reference proteome</keyword>
<feature type="transmembrane region" description="Helical" evidence="2">
    <location>
        <begin position="70"/>
        <end position="91"/>
    </location>
</feature>
<feature type="transmembrane region" description="Helical" evidence="2">
    <location>
        <begin position="260"/>
        <end position="282"/>
    </location>
</feature>
<feature type="transmembrane region" description="Helical" evidence="2">
    <location>
        <begin position="156"/>
        <end position="175"/>
    </location>
</feature>
<proteinExistence type="predicted"/>
<keyword evidence="2" id="KW-0472">Membrane</keyword>
<reference evidence="4 5" key="1">
    <citation type="journal article" date="2019" name="Int. J. Syst. Evol. Microbiol.">
        <title>The Global Catalogue of Microorganisms (GCM) 10K type strain sequencing project: providing services to taxonomists for standard genome sequencing and annotation.</title>
        <authorList>
            <consortium name="The Broad Institute Genomics Platform"/>
            <consortium name="The Broad Institute Genome Sequencing Center for Infectious Disease"/>
            <person name="Wu L."/>
            <person name="Ma J."/>
        </authorList>
    </citation>
    <scope>NUCLEOTIDE SEQUENCE [LARGE SCALE GENOMIC DNA]</scope>
    <source>
        <strain evidence="4 5">JCM 16331</strain>
    </source>
</reference>
<organism evidence="4 5">
    <name type="scientific">Halarchaeum nitratireducens</name>
    <dbReference type="NCBI Taxonomy" id="489913"/>
    <lineage>
        <taxon>Archaea</taxon>
        <taxon>Methanobacteriati</taxon>
        <taxon>Methanobacteriota</taxon>
        <taxon>Stenosarchaea group</taxon>
        <taxon>Halobacteria</taxon>
        <taxon>Halobacteriales</taxon>
        <taxon>Halobacteriaceae</taxon>
    </lineage>
</organism>
<dbReference type="EMBL" id="BMOQ01000002">
    <property type="protein sequence ID" value="GGN09696.1"/>
    <property type="molecule type" value="Genomic_DNA"/>
</dbReference>
<sequence>MPSSDTGDPAGDAEDEGRDRGREIRIGRRFPGWNIVAVLKSRAPKGLVVSLNIGSSLTGGLRRVATRNGALIVLAYAAIGLVWQVALYSLLATQLPRDAATEATALPSIDAPLSVVALVAVLAFVALQYLTIVAVRVFVGGDSRSIPGEYYRRNAVGAFVNTVIGGLVYGILVAIGTVLLIVPGIIAYVAFCFTIFYVIVDDENFVAALRDSWRLTRGNWLRLFVVLFILFVVVGIVGAIVSVVAAAVVTAAAGASAGTVVSGVLVLPFSIITIGVLAEAFVQLREGDGAI</sequence>
<evidence type="ECO:0000259" key="3">
    <source>
        <dbReference type="Pfam" id="PF25231"/>
    </source>
</evidence>
<evidence type="ECO:0000256" key="2">
    <source>
        <dbReference type="SAM" id="Phobius"/>
    </source>
</evidence>